<organism evidence="3 4">
    <name type="scientific">Periplaneta americana</name>
    <name type="common">American cockroach</name>
    <name type="synonym">Blatta americana</name>
    <dbReference type="NCBI Taxonomy" id="6978"/>
    <lineage>
        <taxon>Eukaryota</taxon>
        <taxon>Metazoa</taxon>
        <taxon>Ecdysozoa</taxon>
        <taxon>Arthropoda</taxon>
        <taxon>Hexapoda</taxon>
        <taxon>Insecta</taxon>
        <taxon>Pterygota</taxon>
        <taxon>Neoptera</taxon>
        <taxon>Polyneoptera</taxon>
        <taxon>Dictyoptera</taxon>
        <taxon>Blattodea</taxon>
        <taxon>Blattoidea</taxon>
        <taxon>Blattidae</taxon>
        <taxon>Blattinae</taxon>
        <taxon>Periplaneta</taxon>
    </lineage>
</organism>
<feature type="region of interest" description="Disordered" evidence="1">
    <location>
        <begin position="153"/>
        <end position="201"/>
    </location>
</feature>
<keyword evidence="4" id="KW-1185">Reference proteome</keyword>
<dbReference type="InterPro" id="IPR028103">
    <property type="entry name" value="Spatacsin"/>
</dbReference>
<proteinExistence type="predicted"/>
<dbReference type="Proteomes" id="UP001148838">
    <property type="component" value="Unassembled WGS sequence"/>
</dbReference>
<gene>
    <name evidence="3" type="ORF">ANN_23109</name>
</gene>
<dbReference type="EMBL" id="JAJSOF020000025">
    <property type="protein sequence ID" value="KAJ4434547.1"/>
    <property type="molecule type" value="Genomic_DNA"/>
</dbReference>
<feature type="chain" id="PRO_5047129229" description="Spatacsin C-terminal domain-containing protein" evidence="2">
    <location>
        <begin position="20"/>
        <end position="505"/>
    </location>
</feature>
<keyword evidence="2" id="KW-0732">Signal</keyword>
<reference evidence="3 4" key="1">
    <citation type="journal article" date="2022" name="Allergy">
        <title>Genome assembly and annotation of Periplaneta americana reveal a comprehensive cockroach allergen profile.</title>
        <authorList>
            <person name="Wang L."/>
            <person name="Xiong Q."/>
            <person name="Saelim N."/>
            <person name="Wang L."/>
            <person name="Nong W."/>
            <person name="Wan A.T."/>
            <person name="Shi M."/>
            <person name="Liu X."/>
            <person name="Cao Q."/>
            <person name="Hui J.H.L."/>
            <person name="Sookrung N."/>
            <person name="Leung T.F."/>
            <person name="Tungtrongchitr A."/>
            <person name="Tsui S.K.W."/>
        </authorList>
    </citation>
    <scope>NUCLEOTIDE SEQUENCE [LARGE SCALE GENOMIC DNA]</scope>
    <source>
        <strain evidence="3">PWHHKU_190912</strain>
    </source>
</reference>
<dbReference type="PANTHER" id="PTHR13650:SF0">
    <property type="entry name" value="SPATACSIN"/>
    <property type="match status" value="1"/>
</dbReference>
<feature type="non-terminal residue" evidence="3">
    <location>
        <position position="1"/>
    </location>
</feature>
<evidence type="ECO:0000256" key="1">
    <source>
        <dbReference type="SAM" id="MobiDB-lite"/>
    </source>
</evidence>
<evidence type="ECO:0000256" key="2">
    <source>
        <dbReference type="SAM" id="SignalP"/>
    </source>
</evidence>
<protein>
    <recommendedName>
        <fullName evidence="5">Spatacsin C-terminal domain-containing protein</fullName>
    </recommendedName>
</protein>
<dbReference type="PANTHER" id="PTHR13650">
    <property type="entry name" value="SPATACSIN"/>
    <property type="match status" value="1"/>
</dbReference>
<accession>A0ABQ8SKA1</accession>
<evidence type="ECO:0000313" key="3">
    <source>
        <dbReference type="EMBL" id="KAJ4434547.1"/>
    </source>
</evidence>
<feature type="compositionally biased region" description="Low complexity" evidence="1">
    <location>
        <begin position="180"/>
        <end position="195"/>
    </location>
</feature>
<sequence length="505" mass="56876">LHDSVISVIGLLMQGLVLAKEQTTKEILTLLEAALQNSHSFSDQCDHSVVKKLLHWGLAVKFARLHHMKLPELLLRQCAREDLWFPFVLFIQLHQYPVDQVLQLVKEFRSSHLQEHLSHALSNKMAVKQDHGVTQSRNKLIPRDSRKTLYTTIGFRKGDPGSESSSSSPTQATDSVMHVSSSSSEDSYQHQQSDDSSPDLKCFDNSEDVFSTLLKCHRSQDPPRSLLAACQALQNPLFAVFATCYEPSSVLPSFCTWLVTSLSNSISVELKSELVSALQQHIWSPQQVESLLEEAVFTGRVATLARGFHIFLPPSVMESVDAESIFLNNGHWVSSVAVHTACIALAKCFPSSHHELKFIDILNENLFADHLPVEVPDFSLLAQLAKCLSGTEVHANWAALCRNKSCTEYQEELQRCVDQLVTVGSYQEALQFVSLVELPKDSVILAQWSHEFNKIDQMTCSQTDIDCATFWYKCHEAFSEAEVSRKNAVDFFKEHSEKVLLYKER</sequence>
<name>A0ABQ8SKA1_PERAM</name>
<comment type="caution">
    <text evidence="3">The sequence shown here is derived from an EMBL/GenBank/DDBJ whole genome shotgun (WGS) entry which is preliminary data.</text>
</comment>
<evidence type="ECO:0000313" key="4">
    <source>
        <dbReference type="Proteomes" id="UP001148838"/>
    </source>
</evidence>
<feature type="signal peptide" evidence="2">
    <location>
        <begin position="1"/>
        <end position="19"/>
    </location>
</feature>
<evidence type="ECO:0008006" key="5">
    <source>
        <dbReference type="Google" id="ProtNLM"/>
    </source>
</evidence>